<feature type="binding site" evidence="8">
    <location>
        <begin position="413"/>
        <end position="420"/>
    </location>
    <ligand>
        <name>ATP</name>
        <dbReference type="ChEBI" id="CHEBI:30616"/>
    </ligand>
</feature>
<evidence type="ECO:0000256" key="8">
    <source>
        <dbReference type="PROSITE-ProRule" id="PRU00283"/>
    </source>
</evidence>
<dbReference type="PANTHER" id="PTHR47972:SF45">
    <property type="entry name" value="PROTEIN CLARET SEGREGATIONAL"/>
    <property type="match status" value="1"/>
</dbReference>
<reference evidence="13" key="1">
    <citation type="journal article" date="2023" name="G3 (Bethesda)">
        <title>Whole genome assemblies of Zophobas morio and Tenebrio molitor.</title>
        <authorList>
            <person name="Kaur S."/>
            <person name="Stinson S.A."/>
            <person name="diCenzo G.C."/>
        </authorList>
    </citation>
    <scope>NUCLEOTIDE SEQUENCE</scope>
    <source>
        <strain evidence="13">QUZm001</strain>
    </source>
</reference>
<evidence type="ECO:0000256" key="5">
    <source>
        <dbReference type="ARBA" id="ARBA00022840"/>
    </source>
</evidence>
<organism evidence="13 14">
    <name type="scientific">Zophobas morio</name>
    <dbReference type="NCBI Taxonomy" id="2755281"/>
    <lineage>
        <taxon>Eukaryota</taxon>
        <taxon>Metazoa</taxon>
        <taxon>Ecdysozoa</taxon>
        <taxon>Arthropoda</taxon>
        <taxon>Hexapoda</taxon>
        <taxon>Insecta</taxon>
        <taxon>Pterygota</taxon>
        <taxon>Neoptera</taxon>
        <taxon>Endopterygota</taxon>
        <taxon>Coleoptera</taxon>
        <taxon>Polyphaga</taxon>
        <taxon>Cucujiformia</taxon>
        <taxon>Tenebrionidae</taxon>
        <taxon>Zophobas</taxon>
    </lineage>
</organism>
<keyword evidence="14" id="KW-1185">Reference proteome</keyword>
<protein>
    <recommendedName>
        <fullName evidence="9">Kinesin-like protein</fullName>
    </recommendedName>
</protein>
<feature type="domain" description="Kinesin motor" evidence="12">
    <location>
        <begin position="321"/>
        <end position="650"/>
    </location>
</feature>
<evidence type="ECO:0000256" key="6">
    <source>
        <dbReference type="ARBA" id="ARBA00023175"/>
    </source>
</evidence>
<dbReference type="Pfam" id="PF00225">
    <property type="entry name" value="Kinesin"/>
    <property type="match status" value="1"/>
</dbReference>
<dbReference type="GO" id="GO:0008017">
    <property type="term" value="F:microtubule binding"/>
    <property type="evidence" value="ECO:0007669"/>
    <property type="project" value="InterPro"/>
</dbReference>
<sequence>MESAETPKSFLKPLTKIMKTETKKSKFLPTISEDKSTRSSTSNMSKLSTPAPKVHVKPMLRPRSKSASELQLIQQKPLTTRRIAALKLGQKRPALQEIDKGNKPKVPKVKIPDWDYKSRFQELQKEHTATLEENKLFKTQVSQLEEEIESLRNAKQYDPEKIEFLQKSEKNLQDSFMVVSNEKNSLIKEFANQKKEYQNLTDSYDNCQEKYNILLETEKNLKEKNRNLLDENSTLKAKLSNQESKFWLHTSFNTLEELTKECLQKISNTEKIPQEPALCNTLLENWCKDLENITLKLKRDLDKQDDPRRSLRNTIQDVTGNIRVFCRIRPPITSEENERQLCAMSFPNETSLEIRKARKSVNVLSGKLINLKQKFTFDKVFPPDVTQAEVFEELGQLVQSALDGYHVCVFAYGQPGSGKTYTMQGSSNDCGIIPRTIDLIFQKIDKLSTLDWNYSVTASFLELYNENIRDLLLPNSTHNYEVRYNEGHGITVTNLQIIPITSAEELKLLMEEAQKNRTVAATNSNEHSSRSHAITKIHLEGYNETSKVKYSGSIHLVDLAGSESARTTNAERLNETKNINTSLSALGNVMLALYNKHPHIPYRNSKLTFLLQSCLGGNSKTLMFVNVSPFEECFGESINSLRFASKIKEIKTVAKKNKTYAFQCYH</sequence>
<comment type="subcellular location">
    <subcellularLocation>
        <location evidence="1">Cytoplasm</location>
        <location evidence="1">Cytoskeleton</location>
    </subcellularLocation>
</comment>
<dbReference type="GO" id="GO:0005524">
    <property type="term" value="F:ATP binding"/>
    <property type="evidence" value="ECO:0007669"/>
    <property type="project" value="UniProtKB-UniRule"/>
</dbReference>
<dbReference type="GO" id="GO:0003777">
    <property type="term" value="F:microtubule motor activity"/>
    <property type="evidence" value="ECO:0007669"/>
    <property type="project" value="InterPro"/>
</dbReference>
<dbReference type="GO" id="GO:0007018">
    <property type="term" value="P:microtubule-based movement"/>
    <property type="evidence" value="ECO:0007669"/>
    <property type="project" value="InterPro"/>
</dbReference>
<dbReference type="PRINTS" id="PR00380">
    <property type="entry name" value="KINESINHEAVY"/>
</dbReference>
<comment type="caution">
    <text evidence="13">The sequence shown here is derived from an EMBL/GenBank/DDBJ whole genome shotgun (WGS) entry which is preliminary data.</text>
</comment>
<dbReference type="InterPro" id="IPR027640">
    <property type="entry name" value="Kinesin-like_fam"/>
</dbReference>
<dbReference type="PANTHER" id="PTHR47972">
    <property type="entry name" value="KINESIN-LIKE PROTEIN KLP-3"/>
    <property type="match status" value="1"/>
</dbReference>
<keyword evidence="3 9" id="KW-0493">Microtubule</keyword>
<evidence type="ECO:0000256" key="2">
    <source>
        <dbReference type="ARBA" id="ARBA00010899"/>
    </source>
</evidence>
<evidence type="ECO:0000256" key="10">
    <source>
        <dbReference type="SAM" id="Coils"/>
    </source>
</evidence>
<dbReference type="PROSITE" id="PS00411">
    <property type="entry name" value="KINESIN_MOTOR_1"/>
    <property type="match status" value="1"/>
</dbReference>
<gene>
    <name evidence="13" type="ORF">Zmor_007077</name>
</gene>
<keyword evidence="7" id="KW-0963">Cytoplasm</keyword>
<dbReference type="SMART" id="SM00129">
    <property type="entry name" value="KISc"/>
    <property type="match status" value="1"/>
</dbReference>
<evidence type="ECO:0000256" key="4">
    <source>
        <dbReference type="ARBA" id="ARBA00022741"/>
    </source>
</evidence>
<feature type="region of interest" description="Disordered" evidence="11">
    <location>
        <begin position="22"/>
        <end position="54"/>
    </location>
</feature>
<dbReference type="AlphaFoldDB" id="A0AA38IT86"/>
<dbReference type="SUPFAM" id="SSF52540">
    <property type="entry name" value="P-loop containing nucleoside triphosphate hydrolases"/>
    <property type="match status" value="1"/>
</dbReference>
<evidence type="ECO:0000256" key="3">
    <source>
        <dbReference type="ARBA" id="ARBA00022701"/>
    </source>
</evidence>
<keyword evidence="5 8" id="KW-0067">ATP-binding</keyword>
<keyword evidence="4 8" id="KW-0547">Nucleotide-binding</keyword>
<evidence type="ECO:0000256" key="9">
    <source>
        <dbReference type="RuleBase" id="RU000394"/>
    </source>
</evidence>
<evidence type="ECO:0000313" key="14">
    <source>
        <dbReference type="Proteomes" id="UP001168821"/>
    </source>
</evidence>
<dbReference type="InterPro" id="IPR019821">
    <property type="entry name" value="Kinesin_motor_CS"/>
</dbReference>
<dbReference type="InterPro" id="IPR027417">
    <property type="entry name" value="P-loop_NTPase"/>
</dbReference>
<evidence type="ECO:0000313" key="13">
    <source>
        <dbReference type="EMBL" id="KAJ3662747.1"/>
    </source>
</evidence>
<dbReference type="GO" id="GO:0005874">
    <property type="term" value="C:microtubule"/>
    <property type="evidence" value="ECO:0007669"/>
    <property type="project" value="UniProtKB-KW"/>
</dbReference>
<keyword evidence="7" id="KW-0206">Cytoskeleton</keyword>
<feature type="compositionally biased region" description="Polar residues" evidence="11">
    <location>
        <begin position="38"/>
        <end position="48"/>
    </location>
</feature>
<comment type="similarity">
    <text evidence="2">Belongs to the TRAFAC class myosin-kinesin ATPase superfamily. Kinesin family. KIN-14 subfamily.</text>
</comment>
<evidence type="ECO:0000256" key="7">
    <source>
        <dbReference type="ARBA" id="ARBA00023212"/>
    </source>
</evidence>
<accession>A0AA38IT86</accession>
<keyword evidence="10" id="KW-0175">Coiled coil</keyword>
<evidence type="ECO:0000259" key="12">
    <source>
        <dbReference type="PROSITE" id="PS50067"/>
    </source>
</evidence>
<dbReference type="EMBL" id="JALNTZ010000002">
    <property type="protein sequence ID" value="KAJ3662747.1"/>
    <property type="molecule type" value="Genomic_DNA"/>
</dbReference>
<name>A0AA38IT86_9CUCU</name>
<evidence type="ECO:0000256" key="1">
    <source>
        <dbReference type="ARBA" id="ARBA00004245"/>
    </source>
</evidence>
<dbReference type="Gene3D" id="3.40.850.10">
    <property type="entry name" value="Kinesin motor domain"/>
    <property type="match status" value="1"/>
</dbReference>
<evidence type="ECO:0000256" key="11">
    <source>
        <dbReference type="SAM" id="MobiDB-lite"/>
    </source>
</evidence>
<feature type="coiled-coil region" evidence="10">
    <location>
        <begin position="183"/>
        <end position="245"/>
    </location>
</feature>
<keyword evidence="6 8" id="KW-0505">Motor protein</keyword>
<dbReference type="InterPro" id="IPR036961">
    <property type="entry name" value="Kinesin_motor_dom_sf"/>
</dbReference>
<dbReference type="Proteomes" id="UP001168821">
    <property type="component" value="Unassembled WGS sequence"/>
</dbReference>
<dbReference type="InterPro" id="IPR001752">
    <property type="entry name" value="Kinesin_motor_dom"/>
</dbReference>
<proteinExistence type="inferred from homology"/>
<dbReference type="PROSITE" id="PS50067">
    <property type="entry name" value="KINESIN_MOTOR_2"/>
    <property type="match status" value="1"/>
</dbReference>